<protein>
    <submittedName>
        <fullName evidence="1">Uncharacterized protein</fullName>
    </submittedName>
</protein>
<dbReference type="Proteomes" id="UP000425960">
    <property type="component" value="Chromosome"/>
</dbReference>
<evidence type="ECO:0000313" key="1">
    <source>
        <dbReference type="EMBL" id="BBO82552.1"/>
    </source>
</evidence>
<gene>
    <name evidence="1" type="ORF">DSCO28_31180</name>
</gene>
<sequence>MLGVKARGKKNRQLRNDEYHLRETIEKYGDDALPKIDELQIPWDNTFPWACQE</sequence>
<reference evidence="1 2" key="1">
    <citation type="submission" date="2019-11" db="EMBL/GenBank/DDBJ databases">
        <title>Comparative genomics of hydrocarbon-degrading Desulfosarcina strains.</title>
        <authorList>
            <person name="Watanabe M."/>
            <person name="Kojima H."/>
            <person name="Fukui M."/>
        </authorList>
    </citation>
    <scope>NUCLEOTIDE SEQUENCE [LARGE SCALE GENOMIC DNA]</scope>
    <source>
        <strain evidence="1 2">28bB2T</strain>
    </source>
</reference>
<proteinExistence type="predicted"/>
<name>A0A5K7ZK62_9BACT</name>
<organism evidence="1 2">
    <name type="scientific">Desulfosarcina ovata subsp. sediminis</name>
    <dbReference type="NCBI Taxonomy" id="885957"/>
    <lineage>
        <taxon>Bacteria</taxon>
        <taxon>Pseudomonadati</taxon>
        <taxon>Thermodesulfobacteriota</taxon>
        <taxon>Desulfobacteria</taxon>
        <taxon>Desulfobacterales</taxon>
        <taxon>Desulfosarcinaceae</taxon>
        <taxon>Desulfosarcina</taxon>
    </lineage>
</organism>
<dbReference type="EMBL" id="AP021876">
    <property type="protein sequence ID" value="BBO82552.1"/>
    <property type="molecule type" value="Genomic_DNA"/>
</dbReference>
<dbReference type="AlphaFoldDB" id="A0A5K7ZK62"/>
<dbReference type="KEGG" id="dov:DSCO28_31180"/>
<accession>A0A5K7ZK62</accession>
<evidence type="ECO:0000313" key="2">
    <source>
        <dbReference type="Proteomes" id="UP000425960"/>
    </source>
</evidence>